<organism evidence="1 2">
    <name type="scientific">Candidatus Fischerbacteria bacterium RBG_13_37_8</name>
    <dbReference type="NCBI Taxonomy" id="1817863"/>
    <lineage>
        <taxon>Bacteria</taxon>
        <taxon>Candidatus Fischeribacteriota</taxon>
    </lineage>
</organism>
<proteinExistence type="predicted"/>
<dbReference type="EMBL" id="MFGW01000193">
    <property type="protein sequence ID" value="OGF61541.1"/>
    <property type="molecule type" value="Genomic_DNA"/>
</dbReference>
<evidence type="ECO:0000313" key="2">
    <source>
        <dbReference type="Proteomes" id="UP000178943"/>
    </source>
</evidence>
<protein>
    <submittedName>
        <fullName evidence="1">Uncharacterized protein</fullName>
    </submittedName>
</protein>
<accession>A0A1F5VF48</accession>
<gene>
    <name evidence="1" type="ORF">A2Y62_01805</name>
</gene>
<comment type="caution">
    <text evidence="1">The sequence shown here is derived from an EMBL/GenBank/DDBJ whole genome shotgun (WGS) entry which is preliminary data.</text>
</comment>
<evidence type="ECO:0000313" key="1">
    <source>
        <dbReference type="EMBL" id="OGF61541.1"/>
    </source>
</evidence>
<dbReference type="AlphaFoldDB" id="A0A1F5VF48"/>
<reference evidence="1 2" key="1">
    <citation type="journal article" date="2016" name="Nat. Commun.">
        <title>Thousands of microbial genomes shed light on interconnected biogeochemical processes in an aquifer system.</title>
        <authorList>
            <person name="Anantharaman K."/>
            <person name="Brown C.T."/>
            <person name="Hug L.A."/>
            <person name="Sharon I."/>
            <person name="Castelle C.J."/>
            <person name="Probst A.J."/>
            <person name="Thomas B.C."/>
            <person name="Singh A."/>
            <person name="Wilkins M.J."/>
            <person name="Karaoz U."/>
            <person name="Brodie E.L."/>
            <person name="Williams K.H."/>
            <person name="Hubbard S.S."/>
            <person name="Banfield J.F."/>
        </authorList>
    </citation>
    <scope>NUCLEOTIDE SEQUENCE [LARGE SCALE GENOMIC DNA]</scope>
</reference>
<name>A0A1F5VF48_9BACT</name>
<dbReference type="Proteomes" id="UP000178943">
    <property type="component" value="Unassembled WGS sequence"/>
</dbReference>
<sequence>MEIKEEELMEICEDSKIPLPEYIEEFVSLTPFAVEFRYGFIIDEILDINAFYQKVLELKKFAEKSIAEHQ</sequence>